<dbReference type="EMBL" id="SNYV01000011">
    <property type="protein sequence ID" value="TDQ79064.1"/>
    <property type="molecule type" value="Genomic_DNA"/>
</dbReference>
<organism evidence="2 3">
    <name type="scientific">Sphingobacterium yanglingense</name>
    <dbReference type="NCBI Taxonomy" id="1437280"/>
    <lineage>
        <taxon>Bacteria</taxon>
        <taxon>Pseudomonadati</taxon>
        <taxon>Bacteroidota</taxon>
        <taxon>Sphingobacteriia</taxon>
        <taxon>Sphingobacteriales</taxon>
        <taxon>Sphingobacteriaceae</taxon>
        <taxon>Sphingobacterium</taxon>
    </lineage>
</organism>
<reference evidence="2 3" key="1">
    <citation type="submission" date="2019-03" db="EMBL/GenBank/DDBJ databases">
        <title>Genomic Encyclopedia of Archaeal and Bacterial Type Strains, Phase II (KMG-II): from individual species to whole genera.</title>
        <authorList>
            <person name="Goeker M."/>
        </authorList>
    </citation>
    <scope>NUCLEOTIDE SEQUENCE [LARGE SCALE GENOMIC DNA]</scope>
    <source>
        <strain evidence="2 3">DSM 28353</strain>
    </source>
</reference>
<dbReference type="AlphaFoldDB" id="A0A4R6WG47"/>
<protein>
    <submittedName>
        <fullName evidence="2">Uncharacterized protein</fullName>
    </submittedName>
</protein>
<feature type="transmembrane region" description="Helical" evidence="1">
    <location>
        <begin position="26"/>
        <end position="44"/>
    </location>
</feature>
<proteinExistence type="predicted"/>
<gene>
    <name evidence="2" type="ORF">CLV99_0496</name>
</gene>
<evidence type="ECO:0000313" key="3">
    <source>
        <dbReference type="Proteomes" id="UP000295292"/>
    </source>
</evidence>
<comment type="caution">
    <text evidence="2">The sequence shown here is derived from an EMBL/GenBank/DDBJ whole genome shotgun (WGS) entry which is preliminary data.</text>
</comment>
<keyword evidence="1" id="KW-0472">Membrane</keyword>
<name>A0A4R6WG47_9SPHI</name>
<accession>A0A4R6WG47</accession>
<sequence>MIKVVFIVSAALVMLASVLDPLDIINFVFIVSLLVASAVAWVLHRLASSG</sequence>
<keyword evidence="3" id="KW-1185">Reference proteome</keyword>
<evidence type="ECO:0000313" key="2">
    <source>
        <dbReference type="EMBL" id="TDQ79064.1"/>
    </source>
</evidence>
<evidence type="ECO:0000256" key="1">
    <source>
        <dbReference type="SAM" id="Phobius"/>
    </source>
</evidence>
<keyword evidence="1" id="KW-0812">Transmembrane</keyword>
<dbReference type="Proteomes" id="UP000295292">
    <property type="component" value="Unassembled WGS sequence"/>
</dbReference>
<keyword evidence="1" id="KW-1133">Transmembrane helix</keyword>